<protein>
    <submittedName>
        <fullName evidence="1">Uncharacterized protein</fullName>
    </submittedName>
</protein>
<dbReference type="Proteomes" id="UP001054252">
    <property type="component" value="Unassembled WGS sequence"/>
</dbReference>
<proteinExistence type="predicted"/>
<sequence>MRIFWFFFILKPLYPVISFSVIQIYIEESISRIFLSPIDLPYCFLICISWYHGDDDHDRESGTSGTQIRKKKQREYNGFRKNFTKAKQMFHRKKSTSSNNGDRGSDSSCFCFRGQSCTLESSNTSDPNDPNLFSYDMLKTLIQKNGFYSKELNTHLP</sequence>
<evidence type="ECO:0000313" key="2">
    <source>
        <dbReference type="Proteomes" id="UP001054252"/>
    </source>
</evidence>
<dbReference type="AlphaFoldDB" id="A0AAV5MCL2"/>
<keyword evidence="2" id="KW-1185">Reference proteome</keyword>
<organism evidence="1 2">
    <name type="scientific">Rubroshorea leprosula</name>
    <dbReference type="NCBI Taxonomy" id="152421"/>
    <lineage>
        <taxon>Eukaryota</taxon>
        <taxon>Viridiplantae</taxon>
        <taxon>Streptophyta</taxon>
        <taxon>Embryophyta</taxon>
        <taxon>Tracheophyta</taxon>
        <taxon>Spermatophyta</taxon>
        <taxon>Magnoliopsida</taxon>
        <taxon>eudicotyledons</taxon>
        <taxon>Gunneridae</taxon>
        <taxon>Pentapetalae</taxon>
        <taxon>rosids</taxon>
        <taxon>malvids</taxon>
        <taxon>Malvales</taxon>
        <taxon>Dipterocarpaceae</taxon>
        <taxon>Rubroshorea</taxon>
    </lineage>
</organism>
<evidence type="ECO:0000313" key="1">
    <source>
        <dbReference type="EMBL" id="GKV47616.1"/>
    </source>
</evidence>
<dbReference type="EMBL" id="BPVZ01000232">
    <property type="protein sequence ID" value="GKV47616.1"/>
    <property type="molecule type" value="Genomic_DNA"/>
</dbReference>
<gene>
    <name evidence="1" type="ORF">SLEP1_g54501</name>
</gene>
<comment type="caution">
    <text evidence="1">The sequence shown here is derived from an EMBL/GenBank/DDBJ whole genome shotgun (WGS) entry which is preliminary data.</text>
</comment>
<name>A0AAV5MCL2_9ROSI</name>
<accession>A0AAV5MCL2</accession>
<dbReference type="PANTHER" id="PTHR35123:SF2">
    <property type="entry name" value="UBIQUITIN CARBOXYL-TERMINAL HYDROLASE-LIKE PROTEIN"/>
    <property type="match status" value="1"/>
</dbReference>
<reference evidence="1 2" key="1">
    <citation type="journal article" date="2021" name="Commun. Biol.">
        <title>The genome of Shorea leprosula (Dipterocarpaceae) highlights the ecological relevance of drought in aseasonal tropical rainforests.</title>
        <authorList>
            <person name="Ng K.K.S."/>
            <person name="Kobayashi M.J."/>
            <person name="Fawcett J.A."/>
            <person name="Hatakeyama M."/>
            <person name="Paape T."/>
            <person name="Ng C.H."/>
            <person name="Ang C.C."/>
            <person name="Tnah L.H."/>
            <person name="Lee C.T."/>
            <person name="Nishiyama T."/>
            <person name="Sese J."/>
            <person name="O'Brien M.J."/>
            <person name="Copetti D."/>
            <person name="Mohd Noor M.I."/>
            <person name="Ong R.C."/>
            <person name="Putra M."/>
            <person name="Sireger I.Z."/>
            <person name="Indrioko S."/>
            <person name="Kosugi Y."/>
            <person name="Izuno A."/>
            <person name="Isagi Y."/>
            <person name="Lee S.L."/>
            <person name="Shimizu K.K."/>
        </authorList>
    </citation>
    <scope>NUCLEOTIDE SEQUENCE [LARGE SCALE GENOMIC DNA]</scope>
    <source>
        <strain evidence="1">214</strain>
    </source>
</reference>
<dbReference type="PANTHER" id="PTHR35123">
    <property type="entry name" value="OS07G0633900 PROTEIN-RELATED"/>
    <property type="match status" value="1"/>
</dbReference>